<keyword evidence="2" id="KW-0732">Signal</keyword>
<feature type="chain" id="PRO_5041294265" description="Secreted protein" evidence="2">
    <location>
        <begin position="32"/>
        <end position="489"/>
    </location>
</feature>
<feature type="compositionally biased region" description="Polar residues" evidence="1">
    <location>
        <begin position="297"/>
        <end position="308"/>
    </location>
</feature>
<dbReference type="AlphaFoldDB" id="A0AA40VFI8"/>
<evidence type="ECO:0000256" key="1">
    <source>
        <dbReference type="SAM" id="MobiDB-lite"/>
    </source>
</evidence>
<feature type="compositionally biased region" description="Low complexity" evidence="1">
    <location>
        <begin position="69"/>
        <end position="91"/>
    </location>
</feature>
<feature type="compositionally biased region" description="Pro residues" evidence="1">
    <location>
        <begin position="49"/>
        <end position="68"/>
    </location>
</feature>
<evidence type="ECO:0008006" key="5">
    <source>
        <dbReference type="Google" id="ProtNLM"/>
    </source>
</evidence>
<protein>
    <recommendedName>
        <fullName evidence="5">Secreted protein</fullName>
    </recommendedName>
</protein>
<dbReference type="EMBL" id="JACJIE010000001">
    <property type="protein sequence ID" value="MBA8941794.1"/>
    <property type="molecule type" value="Genomic_DNA"/>
</dbReference>
<dbReference type="RefSeq" id="WP_142191753.1">
    <property type="nucleotide sequence ID" value="NZ_BMSU01000009.1"/>
</dbReference>
<feature type="compositionally biased region" description="Low complexity" evidence="1">
    <location>
        <begin position="98"/>
        <end position="108"/>
    </location>
</feature>
<name>A0AA40VFI8_9ACTN</name>
<dbReference type="PROSITE" id="PS51318">
    <property type="entry name" value="TAT"/>
    <property type="match status" value="1"/>
</dbReference>
<evidence type="ECO:0000313" key="4">
    <source>
        <dbReference type="Proteomes" id="UP000530412"/>
    </source>
</evidence>
<organism evidence="3 4">
    <name type="scientific">Streptomyces calvus</name>
    <dbReference type="NCBI Taxonomy" id="67282"/>
    <lineage>
        <taxon>Bacteria</taxon>
        <taxon>Bacillati</taxon>
        <taxon>Actinomycetota</taxon>
        <taxon>Actinomycetes</taxon>
        <taxon>Kitasatosporales</taxon>
        <taxon>Streptomycetaceae</taxon>
        <taxon>Streptomyces</taxon>
    </lineage>
</organism>
<comment type="caution">
    <text evidence="3">The sequence shown here is derived from an EMBL/GenBank/DDBJ whole genome shotgun (WGS) entry which is preliminary data.</text>
</comment>
<gene>
    <name evidence="3" type="ORF">FHS33_000183</name>
</gene>
<feature type="compositionally biased region" description="Basic and acidic residues" evidence="1">
    <location>
        <begin position="114"/>
        <end position="130"/>
    </location>
</feature>
<dbReference type="Proteomes" id="UP000530412">
    <property type="component" value="Unassembled WGS sequence"/>
</dbReference>
<dbReference type="InterPro" id="IPR006311">
    <property type="entry name" value="TAT_signal"/>
</dbReference>
<accession>A0AA40VFI8</accession>
<feature type="region of interest" description="Disordered" evidence="1">
    <location>
        <begin position="261"/>
        <end position="340"/>
    </location>
</feature>
<reference evidence="3 4" key="1">
    <citation type="submission" date="2020-08" db="EMBL/GenBank/DDBJ databases">
        <title>Genomic Encyclopedia of Type Strains, Phase III (KMG-III): the genomes of soil and plant-associated and newly described type strains.</title>
        <authorList>
            <person name="Whitman W."/>
        </authorList>
    </citation>
    <scope>NUCLEOTIDE SEQUENCE [LARGE SCALE GENOMIC DNA]</scope>
    <source>
        <strain evidence="3 4">CECT 3271</strain>
    </source>
</reference>
<feature type="region of interest" description="Disordered" evidence="1">
    <location>
        <begin position="27"/>
        <end position="152"/>
    </location>
</feature>
<evidence type="ECO:0000256" key="2">
    <source>
        <dbReference type="SAM" id="SignalP"/>
    </source>
</evidence>
<evidence type="ECO:0000313" key="3">
    <source>
        <dbReference type="EMBL" id="MBA8941794.1"/>
    </source>
</evidence>
<proteinExistence type="predicted"/>
<feature type="signal peptide" evidence="2">
    <location>
        <begin position="1"/>
        <end position="31"/>
    </location>
</feature>
<sequence>MARTPRRHPSRTAGAAVVATALALTAAPAAAVASPDTGERAAVGVPAGTTPPPTPTPSPTPTPTPTPTSTPGDPQTSPPSDTTGPQTSPPTDSDDTTGPDGTPETGQTSGPGEQPDRTEPDAVTEQREEAEAVTARLNRMAARAPDELKPSVAQLTSVLERSQAPETSPQDRDGIIGCAGHVAAALEAINAPGTPAAVREQLTDIVQQVASGLDAVSDPGVPEEQRAMTVLTLQGSASVLELIADPGTPQQLRDLLAGGTGSLNTAAARPSPGVKAAPSGPPGRSRGHQRTLITVYGTITRSDTSGGDRQSLAESAGEAAESLDKSTDPRVSQEDRDRAQKKLAEQIDRLQRQLEKIAATQGLPDVPLGKAAEVCANAAFSYVPEPKLIGFLAHLTPDKWNGEGVKDYWKSRQSGDGSLDVQAQLKNNSFDRAPFGIARLVPELADFIPARQLFGTLGMPGLHCLRSAVLLDEQGVRAGTWVDKGQELA</sequence>
<feature type="compositionally biased region" description="Basic and acidic residues" evidence="1">
    <location>
        <begin position="322"/>
        <end position="340"/>
    </location>
</feature>